<evidence type="ECO:0000313" key="2">
    <source>
        <dbReference type="EMBL" id="RXW31770.1"/>
    </source>
</evidence>
<accession>A0A4Q2EDW8</accession>
<reference evidence="2 3" key="1">
    <citation type="submission" date="2018-01" db="EMBL/GenBank/DDBJ databases">
        <title>Lactibacter flavus gen. nov., sp. nov., a novel bacterium of the family Propionibacteriaceae isolated from raw milk and dairy products.</title>
        <authorList>
            <person name="Wenning M."/>
            <person name="Breitenwieser F."/>
            <person name="Huptas C."/>
            <person name="von Neubeck M."/>
            <person name="Busse H.-J."/>
            <person name="Scherer S."/>
        </authorList>
    </citation>
    <scope>NUCLEOTIDE SEQUENCE [LARGE SCALE GENOMIC DNA]</scope>
    <source>
        <strain evidence="2 3">VG341</strain>
    </source>
</reference>
<name>A0A4Q2EDW8_9ACTN</name>
<dbReference type="AlphaFoldDB" id="A0A4Q2EDW8"/>
<sequence>METLAWVLVVACLAGLIVVCAVRGTLSWPQWFLYAALSLAIVVWTFSVIPPAQGPALTGIIALGGALAWLVKKKPAARPQ</sequence>
<comment type="caution">
    <text evidence="2">The sequence shown here is derived from an EMBL/GenBank/DDBJ whole genome shotgun (WGS) entry which is preliminary data.</text>
</comment>
<evidence type="ECO:0000256" key="1">
    <source>
        <dbReference type="SAM" id="Phobius"/>
    </source>
</evidence>
<protein>
    <submittedName>
        <fullName evidence="2">Uncharacterized protein</fullName>
    </submittedName>
</protein>
<organism evidence="2 3">
    <name type="scientific">Propioniciclava flava</name>
    <dbReference type="NCBI Taxonomy" id="2072026"/>
    <lineage>
        <taxon>Bacteria</taxon>
        <taxon>Bacillati</taxon>
        <taxon>Actinomycetota</taxon>
        <taxon>Actinomycetes</taxon>
        <taxon>Propionibacteriales</taxon>
        <taxon>Propionibacteriaceae</taxon>
        <taxon>Propioniciclava</taxon>
    </lineage>
</organism>
<dbReference type="EMBL" id="PPCV01000006">
    <property type="protein sequence ID" value="RXW31770.1"/>
    <property type="molecule type" value="Genomic_DNA"/>
</dbReference>
<keyword evidence="3" id="KW-1185">Reference proteome</keyword>
<gene>
    <name evidence="2" type="ORF">C1706_09375</name>
</gene>
<feature type="transmembrane region" description="Helical" evidence="1">
    <location>
        <begin position="31"/>
        <end position="49"/>
    </location>
</feature>
<dbReference type="RefSeq" id="WP_129458988.1">
    <property type="nucleotide sequence ID" value="NZ_PPCV01000006.1"/>
</dbReference>
<dbReference type="Proteomes" id="UP000290624">
    <property type="component" value="Unassembled WGS sequence"/>
</dbReference>
<proteinExistence type="predicted"/>
<feature type="transmembrane region" description="Helical" evidence="1">
    <location>
        <begin position="6"/>
        <end position="24"/>
    </location>
</feature>
<keyword evidence="1" id="KW-0472">Membrane</keyword>
<keyword evidence="1" id="KW-1133">Transmembrane helix</keyword>
<keyword evidence="1" id="KW-0812">Transmembrane</keyword>
<feature type="transmembrane region" description="Helical" evidence="1">
    <location>
        <begin position="55"/>
        <end position="71"/>
    </location>
</feature>
<evidence type="ECO:0000313" key="3">
    <source>
        <dbReference type="Proteomes" id="UP000290624"/>
    </source>
</evidence>